<evidence type="ECO:0000313" key="2">
    <source>
        <dbReference type="EMBL" id="QGZ95717.1"/>
    </source>
</evidence>
<dbReference type="InterPro" id="IPR023631">
    <property type="entry name" value="Amidase_dom"/>
</dbReference>
<dbReference type="AlphaFoldDB" id="A0A6I6MSF8"/>
<dbReference type="PROSITE" id="PS51257">
    <property type="entry name" value="PROKAR_LIPOPROTEIN"/>
    <property type="match status" value="1"/>
</dbReference>
<proteinExistence type="predicted"/>
<reference evidence="3" key="1">
    <citation type="submission" date="2019-12" db="EMBL/GenBank/DDBJ databases">
        <title>Complete genome of Terracaulis silvestris 0127_4.</title>
        <authorList>
            <person name="Vieira S."/>
            <person name="Riedel T."/>
            <person name="Sproer C."/>
            <person name="Pascual J."/>
            <person name="Boedeker C."/>
            <person name="Overmann J."/>
        </authorList>
    </citation>
    <scope>NUCLEOTIDE SEQUENCE [LARGE SCALE GENOMIC DNA]</scope>
    <source>
        <strain evidence="3">0127_4</strain>
    </source>
</reference>
<dbReference type="SUPFAM" id="SSF75304">
    <property type="entry name" value="Amidase signature (AS) enzymes"/>
    <property type="match status" value="1"/>
</dbReference>
<dbReference type="EMBL" id="CP047045">
    <property type="protein sequence ID" value="QGZ95717.1"/>
    <property type="molecule type" value="Genomic_DNA"/>
</dbReference>
<protein>
    <submittedName>
        <fullName evidence="2">Glutamyl-tRNA(Gln) amidotransferase subunit A</fullName>
        <ecNumber evidence="2">6.3.5.-</ecNumber>
    </submittedName>
</protein>
<keyword evidence="3" id="KW-1185">Reference proteome</keyword>
<keyword evidence="2" id="KW-0436">Ligase</keyword>
<dbReference type="PANTHER" id="PTHR42678">
    <property type="entry name" value="AMIDASE"/>
    <property type="match status" value="1"/>
</dbReference>
<evidence type="ECO:0000313" key="3">
    <source>
        <dbReference type="Proteomes" id="UP000431269"/>
    </source>
</evidence>
<name>A0A6I6MSF8_9CAUL</name>
<dbReference type="Pfam" id="PF01425">
    <property type="entry name" value="Amidase"/>
    <property type="match status" value="1"/>
</dbReference>
<dbReference type="NCBIfam" id="NF006006">
    <property type="entry name" value="PRK08137.1"/>
    <property type="match status" value="1"/>
</dbReference>
<evidence type="ECO:0000259" key="1">
    <source>
        <dbReference type="Pfam" id="PF01425"/>
    </source>
</evidence>
<keyword evidence="2" id="KW-0808">Transferase</keyword>
<dbReference type="EC" id="6.3.5.-" evidence="2"/>
<sequence>MRVFIAAAAALMLVACGQRTPAYEVEEKSIAQLQADLASGVVTSEQLVQAYLNRIAEIDDAGHTLNSVLSLNQQALEQARALDAERAAGQVRGPLHGIPILLKDNIETVENATTAGSLALAQNMTGRDAPLVARLREAGAIILGKTNLSEWANIRSSASTSGWSAVGGLTRNPYALDRNACGSSSGSGSAAAASLAAITIGTETDGSIVCPSSAAGLVGIKPTVGLVSRTHVVPISHSQDTAGPMGRSVSDVAAVLTAIAGTDAADAATAEADARRADYSAALDVNALQGRRIGVLRFMAGFHTGVDERFEAALEQMRAAGAEIVEIEAAPAGMDALGADELTILLAELKTDLDAYLATTPTQVTTRTLEQVIAFNTATPAELALFGQDLFEQAQATQGVNDPRYIAAQGRAARTARQMLDGLMQNNRVDALVAPTQGAAWVTDIVNGDHFVGGGASSLPAVSGYPHVTVPMGMVNGLPVGLSFLGEAWSEAKLLSFAYAYEQRANARVAPTYVRSVEDLEPLAGALRQQAPSR</sequence>
<dbReference type="PANTHER" id="PTHR42678:SF34">
    <property type="entry name" value="OS04G0183300 PROTEIN"/>
    <property type="match status" value="1"/>
</dbReference>
<dbReference type="KEGG" id="tsv:DSM104635_02568"/>
<gene>
    <name evidence="2" type="primary">gatA_2</name>
    <name evidence="2" type="ORF">DSM104635_02568</name>
</gene>
<dbReference type="GO" id="GO:0016740">
    <property type="term" value="F:transferase activity"/>
    <property type="evidence" value="ECO:0007669"/>
    <property type="project" value="UniProtKB-KW"/>
</dbReference>
<feature type="domain" description="Amidase" evidence="1">
    <location>
        <begin position="47"/>
        <end position="495"/>
    </location>
</feature>
<accession>A0A6I6MSF8</accession>
<dbReference type="Gene3D" id="3.90.1300.10">
    <property type="entry name" value="Amidase signature (AS) domain"/>
    <property type="match status" value="1"/>
</dbReference>
<dbReference type="Proteomes" id="UP000431269">
    <property type="component" value="Chromosome"/>
</dbReference>
<dbReference type="InterPro" id="IPR036928">
    <property type="entry name" value="AS_sf"/>
</dbReference>
<dbReference type="GO" id="GO:0016874">
    <property type="term" value="F:ligase activity"/>
    <property type="evidence" value="ECO:0007669"/>
    <property type="project" value="UniProtKB-KW"/>
</dbReference>
<organism evidence="2 3">
    <name type="scientific">Terricaulis silvestris</name>
    <dbReference type="NCBI Taxonomy" id="2686094"/>
    <lineage>
        <taxon>Bacteria</taxon>
        <taxon>Pseudomonadati</taxon>
        <taxon>Pseudomonadota</taxon>
        <taxon>Alphaproteobacteria</taxon>
        <taxon>Caulobacterales</taxon>
        <taxon>Caulobacteraceae</taxon>
        <taxon>Terricaulis</taxon>
    </lineage>
</organism>